<keyword evidence="4" id="KW-1185">Reference proteome</keyword>
<sequence length="268" mass="30629">MQHIVPTVTNAVNPFQSYMSPVSLERPLRSWKVSDQGAVWRDLADRPLLRTYDRNSGSQPDKSGDMYARAPDMPLSTSEARRSTLQTQIRNYEWKPTPYISFTSSPEALENFANFRRTRPYRGNQTIVVIDPVVRLEAHRPVINYGDEIRYYNIKVPYNLSQGELDSHYICLCKVKADEVVGHWSWDELSSNPNWYEDVILPALRSFREGGRQYQAEEEVYNLSSALSAIGLNEHSTESSSGHGNSDEEVPERLDERDTIGDGIRANL</sequence>
<dbReference type="Proteomes" id="UP000266152">
    <property type="component" value="Unassembled WGS sequence"/>
</dbReference>
<comment type="caution">
    <text evidence="3">The sequence shown here is derived from an EMBL/GenBank/DDBJ whole genome shotgun (WGS) entry which is preliminary data.</text>
</comment>
<name>A0A395RTQ7_FUSSP</name>
<evidence type="ECO:0000256" key="1">
    <source>
        <dbReference type="SAM" id="MobiDB-lite"/>
    </source>
</evidence>
<evidence type="ECO:0000259" key="2">
    <source>
        <dbReference type="Pfam" id="PF24494"/>
    </source>
</evidence>
<feature type="domain" description="DUF7587" evidence="2">
    <location>
        <begin position="48"/>
        <end position="189"/>
    </location>
</feature>
<accession>A0A395RTQ7</accession>
<dbReference type="InterPro" id="IPR056009">
    <property type="entry name" value="DUF7587"/>
</dbReference>
<dbReference type="EMBL" id="PXOF01000130">
    <property type="protein sequence ID" value="RGP63457.1"/>
    <property type="molecule type" value="Genomic_DNA"/>
</dbReference>
<dbReference type="Pfam" id="PF24494">
    <property type="entry name" value="DUF7587"/>
    <property type="match status" value="1"/>
</dbReference>
<gene>
    <name evidence="3" type="ORF">FSPOR_8599</name>
</gene>
<reference evidence="3 4" key="1">
    <citation type="journal article" date="2018" name="PLoS Pathog.">
        <title>Evolution of structural diversity of trichothecenes, a family of toxins produced by plant pathogenic and entomopathogenic fungi.</title>
        <authorList>
            <person name="Proctor R.H."/>
            <person name="McCormick S.P."/>
            <person name="Kim H.S."/>
            <person name="Cardoza R.E."/>
            <person name="Stanley A.M."/>
            <person name="Lindo L."/>
            <person name="Kelly A."/>
            <person name="Brown D.W."/>
            <person name="Lee T."/>
            <person name="Vaughan M.M."/>
            <person name="Alexander N.J."/>
            <person name="Busman M."/>
            <person name="Gutierrez S."/>
        </authorList>
    </citation>
    <scope>NUCLEOTIDE SEQUENCE [LARGE SCALE GENOMIC DNA]</scope>
    <source>
        <strain evidence="3 4">NRRL 3299</strain>
    </source>
</reference>
<evidence type="ECO:0000313" key="3">
    <source>
        <dbReference type="EMBL" id="RGP63457.1"/>
    </source>
</evidence>
<protein>
    <recommendedName>
        <fullName evidence="2">DUF7587 domain-containing protein</fullName>
    </recommendedName>
</protein>
<proteinExistence type="predicted"/>
<organism evidence="3 4">
    <name type="scientific">Fusarium sporotrichioides</name>
    <dbReference type="NCBI Taxonomy" id="5514"/>
    <lineage>
        <taxon>Eukaryota</taxon>
        <taxon>Fungi</taxon>
        <taxon>Dikarya</taxon>
        <taxon>Ascomycota</taxon>
        <taxon>Pezizomycotina</taxon>
        <taxon>Sordariomycetes</taxon>
        <taxon>Hypocreomycetidae</taxon>
        <taxon>Hypocreales</taxon>
        <taxon>Nectriaceae</taxon>
        <taxon>Fusarium</taxon>
    </lineage>
</organism>
<dbReference type="AlphaFoldDB" id="A0A395RTQ7"/>
<evidence type="ECO:0000313" key="4">
    <source>
        <dbReference type="Proteomes" id="UP000266152"/>
    </source>
</evidence>
<feature type="compositionally biased region" description="Basic and acidic residues" evidence="1">
    <location>
        <begin position="251"/>
        <end position="260"/>
    </location>
</feature>
<feature type="region of interest" description="Disordered" evidence="1">
    <location>
        <begin position="51"/>
        <end position="79"/>
    </location>
</feature>
<feature type="region of interest" description="Disordered" evidence="1">
    <location>
        <begin position="234"/>
        <end position="268"/>
    </location>
</feature>